<evidence type="ECO:0000313" key="5">
    <source>
        <dbReference type="Proteomes" id="UP000468766"/>
    </source>
</evidence>
<gene>
    <name evidence="4" type="ORF">F9B85_12410</name>
</gene>
<dbReference type="OrthoDB" id="2112962at2"/>
<feature type="chain" id="PRO_5026357712" evidence="2">
    <location>
        <begin position="25"/>
        <end position="336"/>
    </location>
</feature>
<accession>A0A6I0ENM1</accession>
<organism evidence="4 5">
    <name type="scientific">Heliorestis acidaminivorans</name>
    <dbReference type="NCBI Taxonomy" id="553427"/>
    <lineage>
        <taxon>Bacteria</taxon>
        <taxon>Bacillati</taxon>
        <taxon>Bacillota</taxon>
        <taxon>Clostridia</taxon>
        <taxon>Eubacteriales</taxon>
        <taxon>Heliobacteriaceae</taxon>
        <taxon>Heliorestis</taxon>
    </lineage>
</organism>
<protein>
    <submittedName>
        <fullName evidence="4">S-layer homology domain-containing protein</fullName>
    </submittedName>
</protein>
<reference evidence="4 5" key="1">
    <citation type="submission" date="2019-10" db="EMBL/GenBank/DDBJ databases">
        <title>Whole-genome sequence of the extremophile Heliorestis acidaminivorans DSM 24790.</title>
        <authorList>
            <person name="Kyndt J.A."/>
            <person name="Meyer T.E."/>
        </authorList>
    </citation>
    <scope>NUCLEOTIDE SEQUENCE [LARGE SCALE GENOMIC DNA]</scope>
    <source>
        <strain evidence="4 5">DSM 24790</strain>
    </source>
</reference>
<feature type="domain" description="SLH" evidence="3">
    <location>
        <begin position="25"/>
        <end position="88"/>
    </location>
</feature>
<feature type="signal peptide" evidence="2">
    <location>
        <begin position="1"/>
        <end position="24"/>
    </location>
</feature>
<feature type="domain" description="SLH" evidence="3">
    <location>
        <begin position="147"/>
        <end position="210"/>
    </location>
</feature>
<dbReference type="AlphaFoldDB" id="A0A6I0ENM1"/>
<dbReference type="Proteomes" id="UP000468766">
    <property type="component" value="Unassembled WGS sequence"/>
</dbReference>
<dbReference type="InterPro" id="IPR001119">
    <property type="entry name" value="SLH_dom"/>
</dbReference>
<evidence type="ECO:0000256" key="1">
    <source>
        <dbReference type="ARBA" id="ARBA00022737"/>
    </source>
</evidence>
<comment type="caution">
    <text evidence="4">The sequence shown here is derived from an EMBL/GenBank/DDBJ whole genome shotgun (WGS) entry which is preliminary data.</text>
</comment>
<evidence type="ECO:0000259" key="3">
    <source>
        <dbReference type="PROSITE" id="PS51272"/>
    </source>
</evidence>
<evidence type="ECO:0000313" key="4">
    <source>
        <dbReference type="EMBL" id="KAB2951377.1"/>
    </source>
</evidence>
<evidence type="ECO:0000256" key="2">
    <source>
        <dbReference type="SAM" id="SignalP"/>
    </source>
</evidence>
<keyword evidence="2" id="KW-0732">Signal</keyword>
<dbReference type="PANTHER" id="PTHR43308">
    <property type="entry name" value="OUTER MEMBRANE PROTEIN ALPHA-RELATED"/>
    <property type="match status" value="1"/>
</dbReference>
<dbReference type="EMBL" id="WBXO01000012">
    <property type="protein sequence ID" value="KAB2951377.1"/>
    <property type="molecule type" value="Genomic_DNA"/>
</dbReference>
<proteinExistence type="predicted"/>
<keyword evidence="5" id="KW-1185">Reference proteome</keyword>
<dbReference type="InterPro" id="IPR051465">
    <property type="entry name" value="Cell_Envelope_Struct_Comp"/>
</dbReference>
<name>A0A6I0ENM1_9FIRM</name>
<feature type="domain" description="SLH" evidence="3">
    <location>
        <begin position="89"/>
        <end position="146"/>
    </location>
</feature>
<dbReference type="Pfam" id="PF00395">
    <property type="entry name" value="SLH"/>
    <property type="match status" value="3"/>
</dbReference>
<sequence length="336" mass="38212">MIISKKWSWLVLFFFLLFPGQALAQNNAGIKDHKGHWAEKSIQEFVDMDITRGYPDGTFRPNAMITRAEFLTLLVKAFDLPTGSAELPFPDVKANDWFRAEAVAAKEAGIVQGDERGNFEPQRPVNRAEMVTMVIRAAGESLVPSGQKRYFPDVSRGSWMEEPIALAVQAEIVSGYVDGLFHPQRQATRAEAATLLTKALQSLQNPEYLPNDEKLMQVVIDFENAGIEETNRQSYSLTASLGYTIGLAREMTIYQSEQLKKETELSQVRLTIEPVAQEARVFEKSRFTAKVRYKYHYKVRLQTNDLEQSGIIAETIDYSLRKQNGQWKIYKMEEAK</sequence>
<dbReference type="RefSeq" id="WP_151621423.1">
    <property type="nucleotide sequence ID" value="NZ_WBXO01000012.1"/>
</dbReference>
<dbReference type="PANTHER" id="PTHR43308:SF5">
    <property type="entry name" value="S-LAYER PROTEIN _ PEPTIDOGLYCAN ENDO-BETA-N-ACETYLGLUCOSAMINIDASE"/>
    <property type="match status" value="1"/>
</dbReference>
<keyword evidence="1" id="KW-0677">Repeat</keyword>
<dbReference type="PROSITE" id="PS51272">
    <property type="entry name" value="SLH"/>
    <property type="match status" value="3"/>
</dbReference>